<name>A0A7T4A9B5_AERJA</name>
<evidence type="ECO:0000313" key="2">
    <source>
        <dbReference type="Proteomes" id="UP000595481"/>
    </source>
</evidence>
<dbReference type="EMBL" id="CP066092">
    <property type="protein sequence ID" value="QQB19646.1"/>
    <property type="molecule type" value="Genomic_DNA"/>
</dbReference>
<evidence type="ECO:0000313" key="1">
    <source>
        <dbReference type="EMBL" id="QQB19646.1"/>
    </source>
</evidence>
<dbReference type="Proteomes" id="UP000595481">
    <property type="component" value="Chromosome"/>
</dbReference>
<proteinExistence type="predicted"/>
<gene>
    <name evidence="1" type="ORF">I6H43_19425</name>
</gene>
<reference evidence="1 2" key="1">
    <citation type="submission" date="2020-12" db="EMBL/GenBank/DDBJ databases">
        <title>FDA dAtabase for Regulatory Grade micrObial Sequences (FDA-ARGOS): Supporting development and validation of Infectious Disease Dx tests.</title>
        <authorList>
            <person name="Sproer C."/>
            <person name="Gronow S."/>
            <person name="Severitt S."/>
            <person name="Schroder I."/>
            <person name="Tallon L."/>
            <person name="Sadzewicz L."/>
            <person name="Zhao X."/>
            <person name="Boylan J."/>
            <person name="Ott S."/>
            <person name="Bowen H."/>
            <person name="Vavikolanu K."/>
            <person name="Mehta A."/>
            <person name="Aluvathingal J."/>
            <person name="Nadendla S."/>
            <person name="Lowell S."/>
            <person name="Myers T."/>
            <person name="Yan Y."/>
            <person name="Sichtig H."/>
        </authorList>
    </citation>
    <scope>NUCLEOTIDE SEQUENCE [LARGE SCALE GENOMIC DNA]</scope>
    <source>
        <strain evidence="1 2">FDAARGOS_986</strain>
    </source>
</reference>
<sequence>MQSFNWVDIDGIRYSWDGQGTITCAGQFGYQASIAGDQLDGVEIENDAGDVAGSLSVDFAAASITYTPAMDAEESHGVILVGHDLGQQEYSLASLYSPQLQDLLGHSETIPWSVAMEESVPTEVHAQPQGHILSWDSFHFDDEVLVAQVSNTPVSAGGEHESAPVVTISLDLTNQVLDQIPPLHDI</sequence>
<dbReference type="GeneID" id="69553487"/>
<protein>
    <submittedName>
        <fullName evidence="1">Uncharacterized protein</fullName>
    </submittedName>
</protein>
<accession>A0A7T4A9B5</accession>
<dbReference type="RefSeq" id="WP_042033565.1">
    <property type="nucleotide sequence ID" value="NZ_CAWMFX010000058.1"/>
</dbReference>
<keyword evidence="2" id="KW-1185">Reference proteome</keyword>
<organism evidence="1 2">
    <name type="scientific">Aeromonas jandaei</name>
    <dbReference type="NCBI Taxonomy" id="650"/>
    <lineage>
        <taxon>Bacteria</taxon>
        <taxon>Pseudomonadati</taxon>
        <taxon>Pseudomonadota</taxon>
        <taxon>Gammaproteobacteria</taxon>
        <taxon>Aeromonadales</taxon>
        <taxon>Aeromonadaceae</taxon>
        <taxon>Aeromonas</taxon>
    </lineage>
</organism>